<dbReference type="GO" id="GO:0008270">
    <property type="term" value="F:zinc ion binding"/>
    <property type="evidence" value="ECO:0007669"/>
    <property type="project" value="UniProtKB-UniRule"/>
</dbReference>
<evidence type="ECO:0000256" key="14">
    <source>
        <dbReference type="ARBA" id="ARBA00048359"/>
    </source>
</evidence>
<dbReference type="AlphaFoldDB" id="A0A1G2TI08"/>
<comment type="domain">
    <text evidence="15">IleRS has two distinct active sites: one for aminoacylation and one for editing. The misactivated valine is translocated from the active site to the editing site, which sterically excludes the correctly activated isoleucine. The single editing site contains two valyl binding pockets, one specific for each substrate (Val-AMP or Val-tRNA(Ile)).</text>
</comment>
<keyword evidence="7 15" id="KW-0479">Metal-binding</keyword>
<feature type="domain" description="Aminoacyl-tRNA synthetase class Ia" evidence="16">
    <location>
        <begin position="14"/>
        <end position="486"/>
    </location>
</feature>
<dbReference type="Pfam" id="PF00300">
    <property type="entry name" value="His_Phos_1"/>
    <property type="match status" value="1"/>
</dbReference>
<sequence>MTGKSDRAKKEEEILKFWQDNKIFEKSLEKDAPKGEFVFYDGPPFATGLPHYGHILPGTIKDVIPRYKTMRGFRVPRRWGWDCHGLPIENLVEKELGLETKKDIEKFGIAEFNERAKASVLRYESEWKEIIPRTGRWIDMDNPYKSMDASYTQSVWWSFKNLFDKGLIYQGFKSMHLCPRCETTLSNFEVNQGYKDITDISVTVEFPLIDEPNKFILAWTTTPWTLPGNAALAINPELQYVETEGEVPGHIYIVAKSRVEKVFGGKYKILREFSGKELIGKKYKTLFDYYQTEGLVYGAEFVQAEEGTGIVHIAPAFGEEDYELSLKEKIPFIQHIGTDGRFKPEVRDFAGEPVKPKDDHQRTDILIIKHLAAKGLLFSKEKIIHSYPHCWRCDTPLLNYASSSWFVKVADIKDKLVANNQKVKWVPEDIRDGRFGKWLEGARDWAISRSRFWGTTLPVWQTADEKKEIVIDSVETLKKHAKKSGNRYFLMRHAEAIDNAKHVLDPKGDPNNHLTEKGREEALASARELKGRKIDAIITSPFLRTRETAEIVRKELGFPEGSVVVDDRLHEYNEPDVDFVRRRAGEFIFETEKRYAGKNILILSHGNPLWVLEKIVSHQPSNDFSSKVIMNTAEVRELEFVPFPHNKNFELDLHRPYIDEIVLEKDGEEYRRVPEVFDTWYDSGSVPFASRAAFDSRPADFIAEGLDQTRGWFYTMAVLGTALFNEIPYRQVVVNGLVLAEDGKKMSKRLKNYPELTDVLDKYGADALRYYLMSSQAVRAEDIAFSEKSLDEVMKKNISRLENVVGFYELYAKESAPLQDLPQHILDKWIDLKLNNLVRSITDGLERYEIDRASRPIADFIDDLSTWYLRRSRTRPEALPKLREILIEFSKLMAPFMPFMAEDIYQRLKADGGKESVHLEAWPIPPPAKGEKEGVLDNMSETRRIVTLALEARQKANIKVRQPLARLEIRTDALSPEYLEIIKDELNVKKVEINNALESDVLLDTNLTPELIEEGKVRDAIRVVQDWRKEKGLKPGEKATYPTDDESILKHKEEIEKATNVELSHLHN</sequence>
<evidence type="ECO:0000313" key="18">
    <source>
        <dbReference type="EMBL" id="OHA96299.1"/>
    </source>
</evidence>
<dbReference type="Gene3D" id="3.40.50.620">
    <property type="entry name" value="HUPs"/>
    <property type="match status" value="2"/>
</dbReference>
<dbReference type="InterPro" id="IPR009080">
    <property type="entry name" value="tRNAsynth_Ia_anticodon-bd"/>
</dbReference>
<keyword evidence="8 15" id="KW-0547">Nucleotide-binding</keyword>
<dbReference type="InterPro" id="IPR013078">
    <property type="entry name" value="His_Pase_superF_clade-1"/>
</dbReference>
<dbReference type="SUPFAM" id="SSF50677">
    <property type="entry name" value="ValRS/IleRS/LeuRS editing domain"/>
    <property type="match status" value="1"/>
</dbReference>
<dbReference type="Pfam" id="PF00133">
    <property type="entry name" value="tRNA-synt_1"/>
    <property type="match status" value="2"/>
</dbReference>
<keyword evidence="10 15" id="KW-0067">ATP-binding</keyword>
<evidence type="ECO:0000256" key="5">
    <source>
        <dbReference type="ARBA" id="ARBA00022490"/>
    </source>
</evidence>
<dbReference type="InterPro" id="IPR014729">
    <property type="entry name" value="Rossmann-like_a/b/a_fold"/>
</dbReference>
<evidence type="ECO:0000256" key="7">
    <source>
        <dbReference type="ARBA" id="ARBA00022723"/>
    </source>
</evidence>
<evidence type="ECO:0000256" key="1">
    <source>
        <dbReference type="ARBA" id="ARBA00001947"/>
    </source>
</evidence>
<dbReference type="PRINTS" id="PR00984">
    <property type="entry name" value="TRNASYNTHILE"/>
</dbReference>
<evidence type="ECO:0000256" key="6">
    <source>
        <dbReference type="ARBA" id="ARBA00022598"/>
    </source>
</evidence>
<evidence type="ECO:0000256" key="4">
    <source>
        <dbReference type="ARBA" id="ARBA00011245"/>
    </source>
</evidence>
<dbReference type="SUPFAM" id="SSF47323">
    <property type="entry name" value="Anticodon-binding domain of a subclass of class I aminoacyl-tRNA synthetases"/>
    <property type="match status" value="1"/>
</dbReference>
<dbReference type="GO" id="GO:0004822">
    <property type="term" value="F:isoleucine-tRNA ligase activity"/>
    <property type="evidence" value="ECO:0007669"/>
    <property type="project" value="UniProtKB-UniRule"/>
</dbReference>
<feature type="domain" description="Aminoacyl-tRNA synthetase class Ia" evidence="16">
    <location>
        <begin position="650"/>
        <end position="783"/>
    </location>
</feature>
<dbReference type="InterPro" id="IPR009008">
    <property type="entry name" value="Val/Leu/Ile-tRNA-synth_edit"/>
</dbReference>
<feature type="binding site" evidence="15">
    <location>
        <position position="748"/>
    </location>
    <ligand>
        <name>ATP</name>
        <dbReference type="ChEBI" id="CHEBI:30616"/>
    </ligand>
</feature>
<comment type="catalytic activity">
    <reaction evidence="14 15">
        <text>tRNA(Ile) + L-isoleucine + ATP = L-isoleucyl-tRNA(Ile) + AMP + diphosphate</text>
        <dbReference type="Rhea" id="RHEA:11060"/>
        <dbReference type="Rhea" id="RHEA-COMP:9666"/>
        <dbReference type="Rhea" id="RHEA-COMP:9695"/>
        <dbReference type="ChEBI" id="CHEBI:30616"/>
        <dbReference type="ChEBI" id="CHEBI:33019"/>
        <dbReference type="ChEBI" id="CHEBI:58045"/>
        <dbReference type="ChEBI" id="CHEBI:78442"/>
        <dbReference type="ChEBI" id="CHEBI:78528"/>
        <dbReference type="ChEBI" id="CHEBI:456215"/>
        <dbReference type="EC" id="6.1.1.5"/>
    </reaction>
</comment>
<comment type="subunit">
    <text evidence="4 15">Monomer.</text>
</comment>
<dbReference type="InterPro" id="IPR023586">
    <property type="entry name" value="Ile-tRNA-ligase_type2"/>
</dbReference>
<keyword evidence="5 15" id="KW-0963">Cytoplasm</keyword>
<keyword evidence="11 15" id="KW-0648">Protein biosynthesis</keyword>
<dbReference type="GO" id="GO:0002161">
    <property type="term" value="F:aminoacyl-tRNA deacylase activity"/>
    <property type="evidence" value="ECO:0007669"/>
    <property type="project" value="InterPro"/>
</dbReference>
<dbReference type="PROSITE" id="PS00178">
    <property type="entry name" value="AA_TRNA_LIGASE_I"/>
    <property type="match status" value="1"/>
</dbReference>
<dbReference type="InterPro" id="IPR001412">
    <property type="entry name" value="aa-tRNA-synth_I_CS"/>
</dbReference>
<evidence type="ECO:0000256" key="2">
    <source>
        <dbReference type="ARBA" id="ARBA00004496"/>
    </source>
</evidence>
<evidence type="ECO:0000313" key="19">
    <source>
        <dbReference type="Proteomes" id="UP000177279"/>
    </source>
</evidence>
<dbReference type="Pfam" id="PF19302">
    <property type="entry name" value="DUF5915"/>
    <property type="match status" value="1"/>
</dbReference>
<evidence type="ECO:0000256" key="12">
    <source>
        <dbReference type="ARBA" id="ARBA00023146"/>
    </source>
</evidence>
<comment type="caution">
    <text evidence="18">The sequence shown here is derived from an EMBL/GenBank/DDBJ whole genome shotgun (WGS) entry which is preliminary data.</text>
</comment>
<evidence type="ECO:0000256" key="15">
    <source>
        <dbReference type="HAMAP-Rule" id="MF_02003"/>
    </source>
</evidence>
<dbReference type="InterPro" id="IPR002300">
    <property type="entry name" value="aa-tRNA-synth_Ia"/>
</dbReference>
<comment type="cofactor">
    <cofactor evidence="1 15">
        <name>Zn(2+)</name>
        <dbReference type="ChEBI" id="CHEBI:29105"/>
    </cofactor>
</comment>
<comment type="subcellular location">
    <subcellularLocation>
        <location evidence="2 15">Cytoplasm</location>
    </subcellularLocation>
</comment>
<reference evidence="18 19" key="1">
    <citation type="journal article" date="2016" name="Nat. Commun.">
        <title>Thousands of microbial genomes shed light on interconnected biogeochemical processes in an aquifer system.</title>
        <authorList>
            <person name="Anantharaman K."/>
            <person name="Brown C.T."/>
            <person name="Hug L.A."/>
            <person name="Sharon I."/>
            <person name="Castelle C.J."/>
            <person name="Probst A.J."/>
            <person name="Thomas B.C."/>
            <person name="Singh A."/>
            <person name="Wilkins M.J."/>
            <person name="Karaoz U."/>
            <person name="Brodie E.L."/>
            <person name="Williams K.H."/>
            <person name="Hubbard S.S."/>
            <person name="Banfield J.F."/>
        </authorList>
    </citation>
    <scope>NUCLEOTIDE SEQUENCE [LARGE SCALE GENOMIC DNA]</scope>
</reference>
<dbReference type="SUPFAM" id="SSF53254">
    <property type="entry name" value="Phosphoglycerate mutase-like"/>
    <property type="match status" value="1"/>
</dbReference>
<keyword evidence="6 15" id="KW-0436">Ligase</keyword>
<evidence type="ECO:0000256" key="11">
    <source>
        <dbReference type="ARBA" id="ARBA00022917"/>
    </source>
</evidence>
<comment type="similarity">
    <text evidence="3 15">Belongs to the class-I aminoacyl-tRNA synthetase family. IleS type 2 subfamily.</text>
</comment>
<dbReference type="GO" id="GO:0005737">
    <property type="term" value="C:cytoplasm"/>
    <property type="evidence" value="ECO:0007669"/>
    <property type="project" value="UniProtKB-SubCell"/>
</dbReference>
<keyword evidence="9 15" id="KW-0862">Zinc</keyword>
<feature type="domain" description="Methionyl/Valyl/Leucyl/Isoleucyl-tRNA synthetase anticodon-binding" evidence="17">
    <location>
        <begin position="827"/>
        <end position="965"/>
    </location>
</feature>
<dbReference type="GO" id="GO:0005524">
    <property type="term" value="F:ATP binding"/>
    <property type="evidence" value="ECO:0007669"/>
    <property type="project" value="UniProtKB-UniRule"/>
</dbReference>
<dbReference type="Proteomes" id="UP000177279">
    <property type="component" value="Unassembled WGS sequence"/>
</dbReference>
<comment type="function">
    <text evidence="13 15">Catalyzes the attachment of isoleucine to tRNA(Ile). As IleRS can inadvertently accommodate and process structurally similar amino acids such as valine, to avoid such errors it has two additional distinct tRNA(Ile)-dependent editing activities. One activity is designated as 'pretransfer' editing and involves the hydrolysis of activated Val-AMP. The other activity is designated 'posttransfer' editing and involves deacylation of mischarged Val-tRNA(Ile).</text>
</comment>
<dbReference type="SUPFAM" id="SSF52374">
    <property type="entry name" value="Nucleotidylyl transferase"/>
    <property type="match status" value="1"/>
</dbReference>
<keyword evidence="12 15" id="KW-0030">Aminoacyl-tRNA synthetase</keyword>
<evidence type="ECO:0000256" key="8">
    <source>
        <dbReference type="ARBA" id="ARBA00022741"/>
    </source>
</evidence>
<dbReference type="Gene3D" id="3.40.50.1240">
    <property type="entry name" value="Phosphoglycerate mutase-like"/>
    <property type="match status" value="1"/>
</dbReference>
<dbReference type="CDD" id="cd00818">
    <property type="entry name" value="IleRS_core"/>
    <property type="match status" value="1"/>
</dbReference>
<feature type="short sequence motif" description="'HIGH' region" evidence="15">
    <location>
        <begin position="44"/>
        <end position="54"/>
    </location>
</feature>
<evidence type="ECO:0000259" key="17">
    <source>
        <dbReference type="Pfam" id="PF08264"/>
    </source>
</evidence>
<dbReference type="GO" id="GO:0006428">
    <property type="term" value="P:isoleucyl-tRNA aminoacylation"/>
    <property type="evidence" value="ECO:0007669"/>
    <property type="project" value="UniProtKB-UniRule"/>
</dbReference>
<evidence type="ECO:0000256" key="13">
    <source>
        <dbReference type="ARBA" id="ARBA00025217"/>
    </source>
</evidence>
<name>A0A1G2TI08_9BACT</name>
<dbReference type="EMBL" id="MHVS01000005">
    <property type="protein sequence ID" value="OHA96299.1"/>
    <property type="molecule type" value="Genomic_DNA"/>
</dbReference>
<gene>
    <name evidence="15" type="primary">ileS</name>
    <name evidence="18" type="ORF">A3D49_00140</name>
</gene>
<accession>A0A1G2TI08</accession>
<dbReference type="EC" id="6.1.1.5" evidence="15"/>
<evidence type="ECO:0000259" key="16">
    <source>
        <dbReference type="Pfam" id="PF00133"/>
    </source>
</evidence>
<feature type="short sequence motif" description="'KMSKS' region" evidence="15">
    <location>
        <begin position="745"/>
        <end position="749"/>
    </location>
</feature>
<evidence type="ECO:0000256" key="9">
    <source>
        <dbReference type="ARBA" id="ARBA00022833"/>
    </source>
</evidence>
<dbReference type="Gene3D" id="1.10.730.10">
    <property type="entry name" value="Isoleucyl-tRNA Synthetase, Domain 1"/>
    <property type="match status" value="1"/>
</dbReference>
<dbReference type="SMART" id="SM00855">
    <property type="entry name" value="PGAM"/>
    <property type="match status" value="1"/>
</dbReference>
<dbReference type="Pfam" id="PF08264">
    <property type="entry name" value="Anticodon_1"/>
    <property type="match status" value="1"/>
</dbReference>
<protein>
    <recommendedName>
        <fullName evidence="15">Isoleucine--tRNA ligase</fullName>
        <ecNumber evidence="15">6.1.1.5</ecNumber>
    </recommendedName>
    <alternativeName>
        <fullName evidence="15">Isoleucyl-tRNA synthetase</fullName>
        <shortName evidence="15">IleRS</shortName>
    </alternativeName>
</protein>
<dbReference type="Gene3D" id="3.90.740.10">
    <property type="entry name" value="Valyl/Leucyl/Isoleucyl-tRNA synthetase, editing domain"/>
    <property type="match status" value="1"/>
</dbReference>
<dbReference type="HAMAP" id="MF_02003">
    <property type="entry name" value="Ile_tRNA_synth_type2"/>
    <property type="match status" value="1"/>
</dbReference>
<dbReference type="PANTHER" id="PTHR42780">
    <property type="entry name" value="SOLEUCYL-TRNA SYNTHETASE"/>
    <property type="match status" value="1"/>
</dbReference>
<dbReference type="CDD" id="cd07067">
    <property type="entry name" value="HP_PGM_like"/>
    <property type="match status" value="1"/>
</dbReference>
<dbReference type="PANTHER" id="PTHR42780:SF1">
    <property type="entry name" value="ISOLEUCINE--TRNA LIGASE, CYTOPLASMIC"/>
    <property type="match status" value="1"/>
</dbReference>
<dbReference type="InterPro" id="IPR029033">
    <property type="entry name" value="His_PPase_superfam"/>
</dbReference>
<organism evidence="18 19">
    <name type="scientific">Candidatus Zambryskibacteria bacterium RIFCSPHIGHO2_02_FULL_43_37</name>
    <dbReference type="NCBI Taxonomy" id="1802749"/>
    <lineage>
        <taxon>Bacteria</taxon>
        <taxon>Candidatus Zambryskiibacteriota</taxon>
    </lineage>
</organism>
<dbReference type="InterPro" id="IPR013155">
    <property type="entry name" value="M/V/L/I-tRNA-synth_anticd-bd"/>
</dbReference>
<dbReference type="InterPro" id="IPR002301">
    <property type="entry name" value="Ile-tRNA-ligase"/>
</dbReference>
<proteinExistence type="inferred from homology"/>
<evidence type="ECO:0000256" key="10">
    <source>
        <dbReference type="ARBA" id="ARBA00022840"/>
    </source>
</evidence>
<evidence type="ECO:0000256" key="3">
    <source>
        <dbReference type="ARBA" id="ARBA00007078"/>
    </source>
</evidence>
<dbReference type="FunFam" id="3.40.50.620:FF:000063">
    <property type="entry name" value="Isoleucine--tRNA ligase"/>
    <property type="match status" value="1"/>
</dbReference>